<keyword evidence="4" id="KW-0547">Nucleotide-binding</keyword>
<dbReference type="Gene3D" id="3.30.200.20">
    <property type="entry name" value="Phosphorylase Kinase, domain 1"/>
    <property type="match status" value="1"/>
</dbReference>
<evidence type="ECO:0000256" key="4">
    <source>
        <dbReference type="ARBA" id="ARBA00022741"/>
    </source>
</evidence>
<dbReference type="InterPro" id="IPR000719">
    <property type="entry name" value="Prot_kinase_dom"/>
</dbReference>
<dbReference type="InterPro" id="IPR011009">
    <property type="entry name" value="Kinase-like_dom_sf"/>
</dbReference>
<dbReference type="GeneID" id="38121002"/>
<dbReference type="STRING" id="1810919.A0A3D8QI90"/>
<evidence type="ECO:0000256" key="2">
    <source>
        <dbReference type="ARBA" id="ARBA00022527"/>
    </source>
</evidence>
<evidence type="ECO:0000259" key="9">
    <source>
        <dbReference type="PROSITE" id="PS50011"/>
    </source>
</evidence>
<dbReference type="SUPFAM" id="SSF56112">
    <property type="entry name" value="Protein kinase-like (PK-like)"/>
    <property type="match status" value="1"/>
</dbReference>
<keyword evidence="5 10" id="KW-0418">Kinase</keyword>
<dbReference type="RefSeq" id="XP_026598666.1">
    <property type="nucleotide sequence ID" value="XM_026752648.1"/>
</dbReference>
<evidence type="ECO:0000256" key="7">
    <source>
        <dbReference type="ARBA" id="ARBA00047899"/>
    </source>
</evidence>
<gene>
    <name evidence="10" type="ORF">DSM5745_10632</name>
</gene>
<dbReference type="EC" id="2.7.11.1" evidence="1"/>
<evidence type="ECO:0000256" key="1">
    <source>
        <dbReference type="ARBA" id="ARBA00012513"/>
    </source>
</evidence>
<dbReference type="GO" id="GO:0004674">
    <property type="term" value="F:protein serine/threonine kinase activity"/>
    <property type="evidence" value="ECO:0007669"/>
    <property type="project" value="UniProtKB-KW"/>
</dbReference>
<evidence type="ECO:0000256" key="3">
    <source>
        <dbReference type="ARBA" id="ARBA00022679"/>
    </source>
</evidence>
<dbReference type="PANTHER" id="PTHR47634:SF9">
    <property type="entry name" value="PROTEIN KINASE DOMAIN-CONTAINING PROTEIN-RELATED"/>
    <property type="match status" value="1"/>
</dbReference>
<dbReference type="EMBL" id="PVWQ01000017">
    <property type="protein sequence ID" value="RDW61134.1"/>
    <property type="molecule type" value="Genomic_DNA"/>
</dbReference>
<name>A0A3D8QI90_9EURO</name>
<dbReference type="SMART" id="SM00220">
    <property type="entry name" value="S_TKc"/>
    <property type="match status" value="1"/>
</dbReference>
<evidence type="ECO:0000256" key="6">
    <source>
        <dbReference type="ARBA" id="ARBA00022840"/>
    </source>
</evidence>
<dbReference type="AlphaFoldDB" id="A0A3D8QI90"/>
<dbReference type="Pfam" id="PF00069">
    <property type="entry name" value="Pkinase"/>
    <property type="match status" value="2"/>
</dbReference>
<accession>A0A3D8QI90</accession>
<comment type="catalytic activity">
    <reaction evidence="7">
        <text>L-threonyl-[protein] + ATP = O-phospho-L-threonyl-[protein] + ADP + H(+)</text>
        <dbReference type="Rhea" id="RHEA:46608"/>
        <dbReference type="Rhea" id="RHEA-COMP:11060"/>
        <dbReference type="Rhea" id="RHEA-COMP:11605"/>
        <dbReference type="ChEBI" id="CHEBI:15378"/>
        <dbReference type="ChEBI" id="CHEBI:30013"/>
        <dbReference type="ChEBI" id="CHEBI:30616"/>
        <dbReference type="ChEBI" id="CHEBI:61977"/>
        <dbReference type="ChEBI" id="CHEBI:456216"/>
        <dbReference type="EC" id="2.7.11.1"/>
    </reaction>
</comment>
<dbReference type="Proteomes" id="UP000256690">
    <property type="component" value="Unassembled WGS sequence"/>
</dbReference>
<keyword evidence="11" id="KW-1185">Reference proteome</keyword>
<dbReference type="GO" id="GO:0000245">
    <property type="term" value="P:spliceosomal complex assembly"/>
    <property type="evidence" value="ECO:0007669"/>
    <property type="project" value="TreeGrafter"/>
</dbReference>
<dbReference type="Gene3D" id="1.10.510.10">
    <property type="entry name" value="Transferase(Phosphotransferase) domain 1"/>
    <property type="match status" value="1"/>
</dbReference>
<sequence length="409" mass="46910">MNRLTHRLKQSIFGRPPCPIRRFSTPGPSTDPTNKLEEEKLAGYSPAHFYPVKIGEVFRSRYQVLGKLGYGGHSTVWLCRDLQQHVYVTLKMCEHGSSHGRREQEVYKHLRDIKTSHVGSMLVRRAIDDFQLRSTDGTHSYQCFVHPPLAMSVCELRHRTSEKLLPEDLLKPTLIHLLLALDFLHTEAKVVHTDIQGNNILLSVEDESILVDFEEAERSSASPCKITKDRVIYASRDLGIPKVHGRPILSDFGEARFISGLGDRWEDVQPLVYRAPEVILRIPWNEKIDIWNVGVLAWNLFEREPLFYARDPNGHVSDSHHLAGMTAVMGTPPKQFLRKSEYARKFFDDEGNWTGIAEVPSRHLEKLEGNLRDSSQTLFLGFMRKMLQWEPENRASAKELLADPWLKST</sequence>
<evidence type="ECO:0000313" key="11">
    <source>
        <dbReference type="Proteomes" id="UP000256690"/>
    </source>
</evidence>
<protein>
    <recommendedName>
        <fullName evidence="1">non-specific serine/threonine protein kinase</fullName>
        <ecNumber evidence="1">2.7.11.1</ecNumber>
    </recommendedName>
</protein>
<evidence type="ECO:0000256" key="8">
    <source>
        <dbReference type="ARBA" id="ARBA00048679"/>
    </source>
</evidence>
<dbReference type="OrthoDB" id="5979581at2759"/>
<keyword evidence="3" id="KW-0808">Transferase</keyword>
<dbReference type="PANTHER" id="PTHR47634">
    <property type="entry name" value="PROTEIN KINASE DOMAIN-CONTAINING PROTEIN-RELATED"/>
    <property type="match status" value="1"/>
</dbReference>
<feature type="domain" description="Protein kinase" evidence="9">
    <location>
        <begin position="62"/>
        <end position="406"/>
    </location>
</feature>
<evidence type="ECO:0000313" key="10">
    <source>
        <dbReference type="EMBL" id="RDW61134.1"/>
    </source>
</evidence>
<keyword evidence="2" id="KW-0723">Serine/threonine-protein kinase</keyword>
<organism evidence="10 11">
    <name type="scientific">Aspergillus mulundensis</name>
    <dbReference type="NCBI Taxonomy" id="1810919"/>
    <lineage>
        <taxon>Eukaryota</taxon>
        <taxon>Fungi</taxon>
        <taxon>Dikarya</taxon>
        <taxon>Ascomycota</taxon>
        <taxon>Pezizomycotina</taxon>
        <taxon>Eurotiomycetes</taxon>
        <taxon>Eurotiomycetidae</taxon>
        <taxon>Eurotiales</taxon>
        <taxon>Aspergillaceae</taxon>
        <taxon>Aspergillus</taxon>
        <taxon>Aspergillus subgen. Nidulantes</taxon>
    </lineage>
</organism>
<keyword evidence="6" id="KW-0067">ATP-binding</keyword>
<comment type="catalytic activity">
    <reaction evidence="8">
        <text>L-seryl-[protein] + ATP = O-phospho-L-seryl-[protein] + ADP + H(+)</text>
        <dbReference type="Rhea" id="RHEA:17989"/>
        <dbReference type="Rhea" id="RHEA-COMP:9863"/>
        <dbReference type="Rhea" id="RHEA-COMP:11604"/>
        <dbReference type="ChEBI" id="CHEBI:15378"/>
        <dbReference type="ChEBI" id="CHEBI:29999"/>
        <dbReference type="ChEBI" id="CHEBI:30616"/>
        <dbReference type="ChEBI" id="CHEBI:83421"/>
        <dbReference type="ChEBI" id="CHEBI:456216"/>
        <dbReference type="EC" id="2.7.11.1"/>
    </reaction>
</comment>
<evidence type="ECO:0000256" key="5">
    <source>
        <dbReference type="ARBA" id="ARBA00022777"/>
    </source>
</evidence>
<dbReference type="GO" id="GO:0005524">
    <property type="term" value="F:ATP binding"/>
    <property type="evidence" value="ECO:0007669"/>
    <property type="project" value="UniProtKB-KW"/>
</dbReference>
<proteinExistence type="predicted"/>
<comment type="caution">
    <text evidence="10">The sequence shown here is derived from an EMBL/GenBank/DDBJ whole genome shotgun (WGS) entry which is preliminary data.</text>
</comment>
<dbReference type="InterPro" id="IPR051334">
    <property type="entry name" value="SRPK"/>
</dbReference>
<dbReference type="PROSITE" id="PS50011">
    <property type="entry name" value="PROTEIN_KINASE_DOM"/>
    <property type="match status" value="1"/>
</dbReference>
<dbReference type="GO" id="GO:0050684">
    <property type="term" value="P:regulation of mRNA processing"/>
    <property type="evidence" value="ECO:0007669"/>
    <property type="project" value="TreeGrafter"/>
</dbReference>
<reference evidence="10 11" key="1">
    <citation type="journal article" date="2018" name="IMA Fungus">
        <title>IMA Genome-F 9: Draft genome sequence of Annulohypoxylon stygium, Aspergillus mulundensis, Berkeleyomyces basicola (syn. Thielaviopsis basicola), Ceratocystis smalleyi, two Cercospora beticola strains, Coleophoma cylindrospora, Fusarium fracticaudum, Phialophora cf. hyalina, and Morchella septimelata.</title>
        <authorList>
            <person name="Wingfield B.D."/>
            <person name="Bills G.F."/>
            <person name="Dong Y."/>
            <person name="Huang W."/>
            <person name="Nel W.J."/>
            <person name="Swalarsk-Parry B.S."/>
            <person name="Vaghefi N."/>
            <person name="Wilken P.M."/>
            <person name="An Z."/>
            <person name="de Beer Z.W."/>
            <person name="De Vos L."/>
            <person name="Chen L."/>
            <person name="Duong T.A."/>
            <person name="Gao Y."/>
            <person name="Hammerbacher A."/>
            <person name="Kikkert J.R."/>
            <person name="Li Y."/>
            <person name="Li H."/>
            <person name="Li K."/>
            <person name="Li Q."/>
            <person name="Liu X."/>
            <person name="Ma X."/>
            <person name="Naidoo K."/>
            <person name="Pethybridge S.J."/>
            <person name="Sun J."/>
            <person name="Steenkamp E.T."/>
            <person name="van der Nest M.A."/>
            <person name="van Wyk S."/>
            <person name="Wingfield M.J."/>
            <person name="Xiong C."/>
            <person name="Yue Q."/>
            <person name="Zhang X."/>
        </authorList>
    </citation>
    <scope>NUCLEOTIDE SEQUENCE [LARGE SCALE GENOMIC DNA]</scope>
    <source>
        <strain evidence="10 11">DSM 5745</strain>
    </source>
</reference>